<accession>A0ABS8UCS2</accession>
<evidence type="ECO:0000256" key="1">
    <source>
        <dbReference type="SAM" id="SignalP"/>
    </source>
</evidence>
<proteinExistence type="predicted"/>
<name>A0ABS8UCS2_9GAMM</name>
<dbReference type="Gene3D" id="2.60.40.10">
    <property type="entry name" value="Immunoglobulins"/>
    <property type="match status" value="1"/>
</dbReference>
<protein>
    <submittedName>
        <fullName evidence="3">Fimbria/pilus periplasmic chaperone</fullName>
    </submittedName>
</protein>
<dbReference type="Proteomes" id="UP001430360">
    <property type="component" value="Unassembled WGS sequence"/>
</dbReference>
<comment type="caution">
    <text evidence="3">The sequence shown here is derived from an EMBL/GenBank/DDBJ whole genome shotgun (WGS) entry which is preliminary data.</text>
</comment>
<keyword evidence="1" id="KW-0732">Signal</keyword>
<organism evidence="3 4">
    <name type="scientific">Luteimonas fraxinea</name>
    <dbReference type="NCBI Taxonomy" id="2901869"/>
    <lineage>
        <taxon>Bacteria</taxon>
        <taxon>Pseudomonadati</taxon>
        <taxon>Pseudomonadota</taxon>
        <taxon>Gammaproteobacteria</taxon>
        <taxon>Lysobacterales</taxon>
        <taxon>Lysobacteraceae</taxon>
        <taxon>Luteimonas</taxon>
    </lineage>
</organism>
<dbReference type="EMBL" id="JAJQKU010000002">
    <property type="protein sequence ID" value="MCD9096677.1"/>
    <property type="molecule type" value="Genomic_DNA"/>
</dbReference>
<dbReference type="InterPro" id="IPR013783">
    <property type="entry name" value="Ig-like_fold"/>
</dbReference>
<reference evidence="3" key="1">
    <citation type="submission" date="2021-12" db="EMBL/GenBank/DDBJ databases">
        <authorList>
            <person name="Ulrich A."/>
        </authorList>
    </citation>
    <scope>NUCLEOTIDE SEQUENCE</scope>
    <source>
        <strain evidence="3">A1P009</strain>
    </source>
</reference>
<evidence type="ECO:0000259" key="2">
    <source>
        <dbReference type="Pfam" id="PF00345"/>
    </source>
</evidence>
<dbReference type="RefSeq" id="WP_232135511.1">
    <property type="nucleotide sequence ID" value="NZ_JAJQKU010000002.1"/>
</dbReference>
<gene>
    <name evidence="3" type="ORF">LTT95_06945</name>
</gene>
<reference evidence="3" key="2">
    <citation type="journal article" date="2022" name="Syst. Appl. Microbiol.">
        <title>Physiological and genomic characterisation of Luteimonas fraxinea sp. nov., a bacterial species associated with trees tolerant to ash dieback.</title>
        <authorList>
            <person name="Ulrich K."/>
            <person name="Becker R."/>
            <person name="Behrendt U."/>
            <person name="Kube M."/>
            <person name="Schneck V."/>
            <person name="Ulrich A."/>
        </authorList>
    </citation>
    <scope>NUCLEOTIDE SEQUENCE</scope>
    <source>
        <strain evidence="3">A1P009</strain>
    </source>
</reference>
<feature type="domain" description="Pili assembly chaperone N-terminal" evidence="2">
    <location>
        <begin position="22"/>
        <end position="141"/>
    </location>
</feature>
<dbReference type="Pfam" id="PF00345">
    <property type="entry name" value="PapD_N"/>
    <property type="match status" value="1"/>
</dbReference>
<evidence type="ECO:0000313" key="3">
    <source>
        <dbReference type="EMBL" id="MCD9096677.1"/>
    </source>
</evidence>
<dbReference type="InterPro" id="IPR016147">
    <property type="entry name" value="Pili_assmbl_chaperone_N"/>
</dbReference>
<dbReference type="PANTHER" id="PTHR30251:SF4">
    <property type="entry name" value="SLR1668 PROTEIN"/>
    <property type="match status" value="1"/>
</dbReference>
<feature type="signal peptide" evidence="1">
    <location>
        <begin position="1"/>
        <end position="19"/>
    </location>
</feature>
<dbReference type="InterPro" id="IPR050643">
    <property type="entry name" value="Periplasmic_pilus_chap"/>
</dbReference>
<keyword evidence="4" id="KW-1185">Reference proteome</keyword>
<dbReference type="SUPFAM" id="SSF49354">
    <property type="entry name" value="PapD-like"/>
    <property type="match status" value="1"/>
</dbReference>
<dbReference type="InterPro" id="IPR008962">
    <property type="entry name" value="PapD-like_sf"/>
</dbReference>
<feature type="chain" id="PRO_5046779942" evidence="1">
    <location>
        <begin position="20"/>
        <end position="220"/>
    </location>
</feature>
<evidence type="ECO:0000313" key="4">
    <source>
        <dbReference type="Proteomes" id="UP001430360"/>
    </source>
</evidence>
<sequence length="220" mass="23259">MHRLILAASLALLMTSAFAANVAISPTTLEAHVDAPAQAIALHNRGDVPLRYQVRAYHWSQANGEDVLTESADVLATPAIVEVPAKGRRVVRLMRLEGVGTIGYYRVLVHQLPALNDADAKASNVSLLVHHSIPMAFEPRAAGVSLMVGPAISGYRFHNAGTTAARLTRVGPATGQPWREGALGWVLPGMSKAIPLEATDRAPTVSVTVNGDVQTLTVGP</sequence>
<dbReference type="PANTHER" id="PTHR30251">
    <property type="entry name" value="PILUS ASSEMBLY CHAPERONE"/>
    <property type="match status" value="1"/>
</dbReference>